<dbReference type="Pfam" id="PF03693">
    <property type="entry name" value="ParD_antitoxin"/>
    <property type="match status" value="1"/>
</dbReference>
<dbReference type="GO" id="GO:0006355">
    <property type="term" value="P:regulation of DNA-templated transcription"/>
    <property type="evidence" value="ECO:0007669"/>
    <property type="project" value="InterPro"/>
</dbReference>
<evidence type="ECO:0008006" key="5">
    <source>
        <dbReference type="Google" id="ProtNLM"/>
    </source>
</evidence>
<name>A0A1E5XS87_9HYPH</name>
<dbReference type="Gene3D" id="6.10.10.120">
    <property type="entry name" value="Antitoxin ParD1-like"/>
    <property type="match status" value="1"/>
</dbReference>
<proteinExistence type="inferred from homology"/>
<reference evidence="3 4" key="1">
    <citation type="journal article" date="2015" name="Genome Announc.">
        <title>Genome Assemblies of Three Soil-Associated Devosia species: D. insulae, D. limi, and D. soli.</title>
        <authorList>
            <person name="Hassan Y.I."/>
            <person name="Lepp D."/>
            <person name="Zhou T."/>
        </authorList>
    </citation>
    <scope>NUCLEOTIDE SEQUENCE [LARGE SCALE GENOMIC DNA]</scope>
    <source>
        <strain evidence="3 4">DS-56</strain>
    </source>
</reference>
<sequence>MATMNISLPDKMKQWVEEQVATGRYANASDLMRDVIRERQEKSAAIARLQAEIDKGRASGISDKSVDEIFAEARKKAIAALKARDAAA</sequence>
<accession>A0A1E5XS87</accession>
<gene>
    <name evidence="3" type="ORF">VW23_016130</name>
</gene>
<dbReference type="PANTHER" id="PTHR36582">
    <property type="entry name" value="ANTITOXIN PARD"/>
    <property type="match status" value="1"/>
</dbReference>
<organism evidence="3 4">
    <name type="scientific">Devosia insulae DS-56</name>
    <dbReference type="NCBI Taxonomy" id="1116389"/>
    <lineage>
        <taxon>Bacteria</taxon>
        <taxon>Pseudomonadati</taxon>
        <taxon>Pseudomonadota</taxon>
        <taxon>Alphaproteobacteria</taxon>
        <taxon>Hyphomicrobiales</taxon>
        <taxon>Devosiaceae</taxon>
        <taxon>Devosia</taxon>
    </lineage>
</organism>
<evidence type="ECO:0000256" key="2">
    <source>
        <dbReference type="ARBA" id="ARBA00022649"/>
    </source>
</evidence>
<dbReference type="SUPFAM" id="SSF47598">
    <property type="entry name" value="Ribbon-helix-helix"/>
    <property type="match status" value="1"/>
</dbReference>
<keyword evidence="4" id="KW-1185">Reference proteome</keyword>
<dbReference type="EMBL" id="LAJE02000158">
    <property type="protein sequence ID" value="OEO31433.1"/>
    <property type="molecule type" value="Genomic_DNA"/>
</dbReference>
<protein>
    <recommendedName>
        <fullName evidence="5">Addiction module antitoxin</fullName>
    </recommendedName>
</protein>
<dbReference type="AlphaFoldDB" id="A0A1E5XS87"/>
<dbReference type="CDD" id="cd22231">
    <property type="entry name" value="RHH_NikR_HicB-like"/>
    <property type="match status" value="1"/>
</dbReference>
<dbReference type="OrthoDB" id="9811310at2"/>
<comment type="caution">
    <text evidence="3">The sequence shown here is derived from an EMBL/GenBank/DDBJ whole genome shotgun (WGS) entry which is preliminary data.</text>
</comment>
<dbReference type="RefSeq" id="WP_069909363.1">
    <property type="nucleotide sequence ID" value="NZ_LAJE02000158.1"/>
</dbReference>
<comment type="similarity">
    <text evidence="1">Belongs to the ParD antitoxin family.</text>
</comment>
<dbReference type="PANTHER" id="PTHR36582:SF2">
    <property type="entry name" value="ANTITOXIN PARD"/>
    <property type="match status" value="1"/>
</dbReference>
<keyword evidence="2" id="KW-1277">Toxin-antitoxin system</keyword>
<evidence type="ECO:0000313" key="3">
    <source>
        <dbReference type="EMBL" id="OEO31433.1"/>
    </source>
</evidence>
<dbReference type="InterPro" id="IPR022789">
    <property type="entry name" value="ParD"/>
</dbReference>
<dbReference type="Proteomes" id="UP000095463">
    <property type="component" value="Unassembled WGS sequence"/>
</dbReference>
<evidence type="ECO:0000256" key="1">
    <source>
        <dbReference type="ARBA" id="ARBA00008580"/>
    </source>
</evidence>
<dbReference type="InterPro" id="IPR038296">
    <property type="entry name" value="ParD_sf"/>
</dbReference>
<evidence type="ECO:0000313" key="4">
    <source>
        <dbReference type="Proteomes" id="UP000095463"/>
    </source>
</evidence>
<dbReference type="NCBIfam" id="TIGR02606">
    <property type="entry name" value="antidote_CC2985"/>
    <property type="match status" value="1"/>
</dbReference>
<dbReference type="InterPro" id="IPR010985">
    <property type="entry name" value="Ribbon_hlx_hlx"/>
</dbReference>